<protein>
    <submittedName>
        <fullName evidence="1">Uncharacterized protein</fullName>
    </submittedName>
</protein>
<reference evidence="1" key="1">
    <citation type="journal article" date="2014" name="Front. Microbiol.">
        <title>High frequency of phylogenetically diverse reductive dehalogenase-homologous genes in deep subseafloor sedimentary metagenomes.</title>
        <authorList>
            <person name="Kawai M."/>
            <person name="Futagami T."/>
            <person name="Toyoda A."/>
            <person name="Takaki Y."/>
            <person name="Nishi S."/>
            <person name="Hori S."/>
            <person name="Arai W."/>
            <person name="Tsubouchi T."/>
            <person name="Morono Y."/>
            <person name="Uchiyama I."/>
            <person name="Ito T."/>
            <person name="Fujiyama A."/>
            <person name="Inagaki F."/>
            <person name="Takami H."/>
        </authorList>
    </citation>
    <scope>NUCLEOTIDE SEQUENCE</scope>
    <source>
        <strain evidence="1">Expedition CK06-06</strain>
    </source>
</reference>
<sequence length="144" mass="17428">MKNIDRNFKEINRERESLLAKLKVSSEDKKDIHFSQLTTYWFDQRKLGTMTQFYYILSFLEDIAKRYNLKYRELTLYTVDEARDLLAKNRRLSKRELIKRDEGVFFVHKEGKKPKPFYGEEGKRMFKIATHVEKQKEIKGQIEP</sequence>
<proteinExistence type="predicted"/>
<comment type="caution">
    <text evidence="1">The sequence shown here is derived from an EMBL/GenBank/DDBJ whole genome shotgun (WGS) entry which is preliminary data.</text>
</comment>
<accession>X1RWW8</accession>
<evidence type="ECO:0000313" key="1">
    <source>
        <dbReference type="EMBL" id="GAI85282.1"/>
    </source>
</evidence>
<organism evidence="1">
    <name type="scientific">marine sediment metagenome</name>
    <dbReference type="NCBI Taxonomy" id="412755"/>
    <lineage>
        <taxon>unclassified sequences</taxon>
        <taxon>metagenomes</taxon>
        <taxon>ecological metagenomes</taxon>
    </lineage>
</organism>
<dbReference type="EMBL" id="BARW01011229">
    <property type="protein sequence ID" value="GAI85282.1"/>
    <property type="molecule type" value="Genomic_DNA"/>
</dbReference>
<name>X1RWW8_9ZZZZ</name>
<dbReference type="AlphaFoldDB" id="X1RWW8"/>
<gene>
    <name evidence="1" type="ORF">S12H4_21739</name>
</gene>